<evidence type="ECO:0000313" key="1">
    <source>
        <dbReference type="EMBL" id="OHU57129.1"/>
    </source>
</evidence>
<protein>
    <submittedName>
        <fullName evidence="1">Uncharacterized protein</fullName>
    </submittedName>
</protein>
<gene>
    <name evidence="1" type="ORF">BKG82_13155</name>
</gene>
<dbReference type="Proteomes" id="UP000180043">
    <property type="component" value="Unassembled WGS sequence"/>
</dbReference>
<organism evidence="1 2">
    <name type="scientific">Mycobacteroides chelonae</name>
    <name type="common">Mycobacterium chelonae</name>
    <dbReference type="NCBI Taxonomy" id="1774"/>
    <lineage>
        <taxon>Bacteria</taxon>
        <taxon>Bacillati</taxon>
        <taxon>Actinomycetota</taxon>
        <taxon>Actinomycetes</taxon>
        <taxon>Mycobacteriales</taxon>
        <taxon>Mycobacteriaceae</taxon>
        <taxon>Mycobacteroides</taxon>
    </lineage>
</organism>
<evidence type="ECO:0000313" key="2">
    <source>
        <dbReference type="Proteomes" id="UP000180043"/>
    </source>
</evidence>
<dbReference type="EMBL" id="MLIQ01000014">
    <property type="protein sequence ID" value="OHU57129.1"/>
    <property type="molecule type" value="Genomic_DNA"/>
</dbReference>
<dbReference type="RefSeq" id="WP_070947504.1">
    <property type="nucleotide sequence ID" value="NZ_MLIQ01000014.1"/>
</dbReference>
<comment type="caution">
    <text evidence="1">The sequence shown here is derived from an EMBL/GenBank/DDBJ whole genome shotgun (WGS) entry which is preliminary data.</text>
</comment>
<name>A0A1S1LPL2_MYCCH</name>
<proteinExistence type="predicted"/>
<dbReference type="AlphaFoldDB" id="A0A1S1LPL2"/>
<reference evidence="1 2" key="1">
    <citation type="submission" date="2016-10" db="EMBL/GenBank/DDBJ databases">
        <title>Evaluation of Human, Veterinary and Environmental Mycobacterium chelonae Isolates by Core Genome Phylogenomic Analysis, Targeted Gene Comparison, and Anti-microbial Susceptibility Patterns: A Tale of Mistaken Identities.</title>
        <authorList>
            <person name="Fogelson S.B."/>
            <person name="Camus A.C."/>
            <person name="Lorenz W."/>
            <person name="Vasireddy R."/>
            <person name="Vasireddy S."/>
            <person name="Smith T."/>
            <person name="Brown-Elliott B.A."/>
            <person name="Wallace R.J.Jr."/>
            <person name="Hasan N.A."/>
            <person name="Reischl U."/>
            <person name="Sanchez S."/>
        </authorList>
    </citation>
    <scope>NUCLEOTIDE SEQUENCE [LARGE SCALE GENOMIC DNA]</scope>
    <source>
        <strain evidence="1 2">15515</strain>
    </source>
</reference>
<sequence>MTEAEDVMAEYRIAERYSEWRSAQALVDGRLDELNAAIRAAVATRAWGIRTAVCRVTGWSREHIRQLALKQDHAGATPNNVIRRSEE</sequence>
<accession>A0A1S1LPL2</accession>